<dbReference type="Gene3D" id="3.30.465.10">
    <property type="match status" value="2"/>
</dbReference>
<dbReference type="Gene3D" id="3.30.43.10">
    <property type="entry name" value="Uridine Diphospho-n-acetylenolpyruvylglucosamine Reductase, domain 2"/>
    <property type="match status" value="1"/>
</dbReference>
<dbReference type="PANTHER" id="PTHR42659">
    <property type="entry name" value="XANTHINE DEHYDROGENASE SUBUNIT C-RELATED"/>
    <property type="match status" value="1"/>
</dbReference>
<gene>
    <name evidence="3" type="ORF">OG469_04840</name>
</gene>
<evidence type="ECO:0000259" key="2">
    <source>
        <dbReference type="PROSITE" id="PS51387"/>
    </source>
</evidence>
<evidence type="ECO:0000313" key="3">
    <source>
        <dbReference type="EMBL" id="WUS54897.1"/>
    </source>
</evidence>
<dbReference type="SMART" id="SM01092">
    <property type="entry name" value="CO_deh_flav_C"/>
    <property type="match status" value="1"/>
</dbReference>
<feature type="domain" description="FAD-binding PCMH-type" evidence="2">
    <location>
        <begin position="1"/>
        <end position="222"/>
    </location>
</feature>
<evidence type="ECO:0000256" key="1">
    <source>
        <dbReference type="ARBA" id="ARBA00023002"/>
    </source>
</evidence>
<dbReference type="InterPro" id="IPR051312">
    <property type="entry name" value="Diverse_Substr_Oxidored"/>
</dbReference>
<dbReference type="PROSITE" id="PS51387">
    <property type="entry name" value="FAD_PCMH"/>
    <property type="match status" value="1"/>
</dbReference>
<dbReference type="PANTHER" id="PTHR42659:SF1">
    <property type="entry name" value="OXIDOREDUCTASE"/>
    <property type="match status" value="1"/>
</dbReference>
<organism evidence="3 4">
    <name type="scientific">Kitasatospora herbaricolor</name>
    <dbReference type="NCBI Taxonomy" id="68217"/>
    <lineage>
        <taxon>Bacteria</taxon>
        <taxon>Bacillati</taxon>
        <taxon>Actinomycetota</taxon>
        <taxon>Actinomycetes</taxon>
        <taxon>Kitasatosporales</taxon>
        <taxon>Streptomycetaceae</taxon>
        <taxon>Kitasatospora</taxon>
    </lineage>
</organism>
<dbReference type="Pfam" id="PF00941">
    <property type="entry name" value="FAD_binding_5"/>
    <property type="match status" value="1"/>
</dbReference>
<evidence type="ECO:0000313" key="4">
    <source>
        <dbReference type="Proteomes" id="UP001432014"/>
    </source>
</evidence>
<dbReference type="InterPro" id="IPR016167">
    <property type="entry name" value="FAD-bd_PCMH_sub1"/>
</dbReference>
<reference evidence="3 4" key="1">
    <citation type="submission" date="2022-10" db="EMBL/GenBank/DDBJ databases">
        <title>The complete genomes of actinobacterial strains from the NBC collection.</title>
        <authorList>
            <person name="Joergensen T.S."/>
            <person name="Alvarez Arevalo M."/>
            <person name="Sterndorff E.B."/>
            <person name="Faurdal D."/>
            <person name="Vuksanovic O."/>
            <person name="Mourched A.-S."/>
            <person name="Charusanti P."/>
            <person name="Shaw S."/>
            <person name="Blin K."/>
            <person name="Weber T."/>
        </authorList>
    </citation>
    <scope>NUCLEOTIDE SEQUENCE [LARGE SCALE GENOMIC DNA]</scope>
    <source>
        <strain evidence="3 4">NBC_01247</strain>
    </source>
</reference>
<dbReference type="SUPFAM" id="SSF55447">
    <property type="entry name" value="CO dehydrogenase flavoprotein C-terminal domain-like"/>
    <property type="match status" value="1"/>
</dbReference>
<dbReference type="SUPFAM" id="SSF56176">
    <property type="entry name" value="FAD-binding/transporter-associated domain-like"/>
    <property type="match status" value="1"/>
</dbReference>
<keyword evidence="4" id="KW-1185">Reference proteome</keyword>
<proteinExistence type="predicted"/>
<keyword evidence="1" id="KW-0560">Oxidoreductase</keyword>
<dbReference type="InterPro" id="IPR005107">
    <property type="entry name" value="CO_DH_flav_C"/>
</dbReference>
<dbReference type="Gene3D" id="3.30.390.50">
    <property type="entry name" value="CO dehydrogenase flavoprotein, C-terminal domain"/>
    <property type="match status" value="1"/>
</dbReference>
<protein>
    <submittedName>
        <fullName evidence="3">Xanthine dehydrogenase family protein subunit M</fullName>
    </submittedName>
</protein>
<dbReference type="InterPro" id="IPR036683">
    <property type="entry name" value="CO_DH_flav_C_dom_sf"/>
</dbReference>
<accession>A0ABZ1W251</accession>
<dbReference type="InterPro" id="IPR002346">
    <property type="entry name" value="Mopterin_DH_FAD-bd"/>
</dbReference>
<dbReference type="Pfam" id="PF03450">
    <property type="entry name" value="CO_deh_flav_C"/>
    <property type="match status" value="1"/>
</dbReference>
<dbReference type="Proteomes" id="UP001432014">
    <property type="component" value="Chromosome"/>
</dbReference>
<dbReference type="EMBL" id="CP108482">
    <property type="protein sequence ID" value="WUS54897.1"/>
    <property type="molecule type" value="Genomic_DNA"/>
</dbReference>
<dbReference type="InterPro" id="IPR016166">
    <property type="entry name" value="FAD-bd_PCMH"/>
</dbReference>
<sequence>MREFAYLRPTEAAQAVQLLAAGPEARYLAGGTNLVDLMKLGVERPLLLVDLGRLPLGGVRPLDDGGLRVGALVTNADLAADRRVRTAYPVLAQALLAGASGQLRNRATTAGNLLQRTRCLYFQDTAKPCNKRTPGSGCPAREGVHRDLAVLGASEHCIATHPSDLAVALSALDAEVELLGPDAARTLPVTDLYRLPADRPHEEHRLLPGELITAVTLPPPVPGAVSAYRKVRDRASYAFALASVAGVLAVHDGRVTHLRVAFGGLAPKPWRARTAERLLVGAPADEATFAAAMAAELADARPLRDNAFKLPLAHNLGVRLLCDLVAKGAAR</sequence>
<dbReference type="RefSeq" id="WP_329500577.1">
    <property type="nucleotide sequence ID" value="NZ_CP108460.1"/>
</dbReference>
<dbReference type="InterPro" id="IPR016169">
    <property type="entry name" value="FAD-bd_PCMH_sub2"/>
</dbReference>
<dbReference type="InterPro" id="IPR036318">
    <property type="entry name" value="FAD-bd_PCMH-like_sf"/>
</dbReference>
<name>A0ABZ1W251_9ACTN</name>